<feature type="region of interest" description="Disordered" evidence="7">
    <location>
        <begin position="110"/>
        <end position="133"/>
    </location>
</feature>
<reference evidence="9 10" key="1">
    <citation type="submission" date="2020-08" db="EMBL/GenBank/DDBJ databases">
        <title>Sequencing the genomes of 1000 actinobacteria strains.</title>
        <authorList>
            <person name="Klenk H.-P."/>
        </authorList>
    </citation>
    <scope>NUCLEOTIDE SEQUENCE [LARGE SCALE GENOMIC DNA]</scope>
    <source>
        <strain evidence="9 10">DSM 44598</strain>
    </source>
</reference>
<keyword evidence="10" id="KW-1185">Reference proteome</keyword>
<organism evidence="9 10">
    <name type="scientific">Nocardiopsis metallicus</name>
    <dbReference type="NCBI Taxonomy" id="179819"/>
    <lineage>
        <taxon>Bacteria</taxon>
        <taxon>Bacillati</taxon>
        <taxon>Actinomycetota</taxon>
        <taxon>Actinomycetes</taxon>
        <taxon>Streptosporangiales</taxon>
        <taxon>Nocardiopsidaceae</taxon>
        <taxon>Nocardiopsis</taxon>
    </lineage>
</organism>
<evidence type="ECO:0000313" key="10">
    <source>
        <dbReference type="Proteomes" id="UP000579647"/>
    </source>
</evidence>
<dbReference type="EMBL" id="JACHDO010000001">
    <property type="protein sequence ID" value="MBB5494283.1"/>
    <property type="molecule type" value="Genomic_DNA"/>
</dbReference>
<keyword evidence="4 8" id="KW-0812">Transmembrane</keyword>
<dbReference type="GO" id="GO:0005886">
    <property type="term" value="C:plasma membrane"/>
    <property type="evidence" value="ECO:0007669"/>
    <property type="project" value="UniProtKB-SubCell"/>
</dbReference>
<protein>
    <submittedName>
        <fullName evidence="9">Multicomponent Na+:H+ antiporter subunit E</fullName>
    </submittedName>
</protein>
<sequence length="133" mass="15114">MTPRTFLAWILGMLWLPCYVLYDLLHGSVRVSRDILLPGDTIVPAFVEVPLRCRNDLEISLMANLISLSPGSLTVAARHDPATLWVHAMYAKDHRSVLHQVHTLEDTVLRATRPEGVPPRPEDLERDEKGERR</sequence>
<dbReference type="AlphaFoldDB" id="A0A840WFT4"/>
<dbReference type="GO" id="GO:0008324">
    <property type="term" value="F:monoatomic cation transmembrane transporter activity"/>
    <property type="evidence" value="ECO:0007669"/>
    <property type="project" value="InterPro"/>
</dbReference>
<comment type="similarity">
    <text evidence="2">Belongs to the CPA3 antiporters (TC 2.A.63) subunit E family.</text>
</comment>
<evidence type="ECO:0000313" key="9">
    <source>
        <dbReference type="EMBL" id="MBB5494283.1"/>
    </source>
</evidence>
<comment type="subcellular location">
    <subcellularLocation>
        <location evidence="1">Cell membrane</location>
        <topology evidence="1">Multi-pass membrane protein</topology>
    </subcellularLocation>
</comment>
<keyword evidence="6 8" id="KW-0472">Membrane</keyword>
<name>A0A840WFT4_9ACTN</name>
<evidence type="ECO:0000256" key="7">
    <source>
        <dbReference type="SAM" id="MobiDB-lite"/>
    </source>
</evidence>
<dbReference type="RefSeq" id="WP_184367526.1">
    <property type="nucleotide sequence ID" value="NZ_BAAAKM010000059.1"/>
</dbReference>
<accession>A0A840WFT4</accession>
<feature type="compositionally biased region" description="Basic and acidic residues" evidence="7">
    <location>
        <begin position="120"/>
        <end position="133"/>
    </location>
</feature>
<evidence type="ECO:0000256" key="2">
    <source>
        <dbReference type="ARBA" id="ARBA00006228"/>
    </source>
</evidence>
<keyword evidence="3" id="KW-1003">Cell membrane</keyword>
<evidence type="ECO:0000256" key="3">
    <source>
        <dbReference type="ARBA" id="ARBA00022475"/>
    </source>
</evidence>
<proteinExistence type="inferred from homology"/>
<dbReference type="Pfam" id="PF01899">
    <property type="entry name" value="MNHE"/>
    <property type="match status" value="1"/>
</dbReference>
<evidence type="ECO:0000256" key="4">
    <source>
        <dbReference type="ARBA" id="ARBA00022692"/>
    </source>
</evidence>
<dbReference type="PANTHER" id="PTHR34584">
    <property type="entry name" value="NA(+)/H(+) ANTIPORTER SUBUNIT E1"/>
    <property type="match status" value="1"/>
</dbReference>
<dbReference type="Proteomes" id="UP000579647">
    <property type="component" value="Unassembled WGS sequence"/>
</dbReference>
<evidence type="ECO:0000256" key="1">
    <source>
        <dbReference type="ARBA" id="ARBA00004651"/>
    </source>
</evidence>
<evidence type="ECO:0000256" key="6">
    <source>
        <dbReference type="ARBA" id="ARBA00023136"/>
    </source>
</evidence>
<evidence type="ECO:0000256" key="8">
    <source>
        <dbReference type="SAM" id="Phobius"/>
    </source>
</evidence>
<keyword evidence="5 8" id="KW-1133">Transmembrane helix</keyword>
<gene>
    <name evidence="9" type="ORF">HNR07_005420</name>
</gene>
<feature type="transmembrane region" description="Helical" evidence="8">
    <location>
        <begin position="6"/>
        <end position="25"/>
    </location>
</feature>
<evidence type="ECO:0000256" key="5">
    <source>
        <dbReference type="ARBA" id="ARBA00022989"/>
    </source>
</evidence>
<dbReference type="PANTHER" id="PTHR34584:SF1">
    <property type="entry name" value="NA(+)_H(+) ANTIPORTER SUBUNIT E1"/>
    <property type="match status" value="1"/>
</dbReference>
<dbReference type="InterPro" id="IPR002758">
    <property type="entry name" value="Cation_antiport_E"/>
</dbReference>
<comment type="caution">
    <text evidence="9">The sequence shown here is derived from an EMBL/GenBank/DDBJ whole genome shotgun (WGS) entry which is preliminary data.</text>
</comment>